<dbReference type="InterPro" id="IPR013103">
    <property type="entry name" value="RVT_2"/>
</dbReference>
<keyword evidence="2" id="KW-0548">Nucleotidyltransferase</keyword>
<evidence type="ECO:0000259" key="1">
    <source>
        <dbReference type="Pfam" id="PF07727"/>
    </source>
</evidence>
<accession>V9H1H2</accession>
<feature type="domain" description="Reverse transcriptase Ty1/copia-type" evidence="1">
    <location>
        <begin position="1"/>
        <end position="64"/>
    </location>
</feature>
<keyword evidence="2" id="KW-0695">RNA-directed DNA polymerase</keyword>
<feature type="non-terminal residue" evidence="2">
    <location>
        <position position="1"/>
    </location>
</feature>
<dbReference type="Pfam" id="PF07727">
    <property type="entry name" value="RVT_2"/>
    <property type="match status" value="1"/>
</dbReference>
<keyword evidence="2" id="KW-0808">Transferase</keyword>
<evidence type="ECO:0000313" key="2">
    <source>
        <dbReference type="EMBL" id="CAA52384.1"/>
    </source>
</evidence>
<organism evidence="2">
    <name type="scientific">Ptyas mucosa</name>
    <name type="common">Dhaman</name>
    <name type="synonym">Oriental ratsnake</name>
    <dbReference type="NCBI Taxonomy" id="31142"/>
    <lineage>
        <taxon>Eukaryota</taxon>
        <taxon>Metazoa</taxon>
        <taxon>Chordata</taxon>
        <taxon>Craniata</taxon>
        <taxon>Vertebrata</taxon>
        <taxon>Euteleostomi</taxon>
        <taxon>Lepidosauria</taxon>
        <taxon>Squamata</taxon>
        <taxon>Bifurcata</taxon>
        <taxon>Unidentata</taxon>
        <taxon>Episquamata</taxon>
        <taxon>Toxicofera</taxon>
        <taxon>Serpentes</taxon>
        <taxon>Colubroidea</taxon>
        <taxon>Colubridae</taxon>
        <taxon>Colubrinae</taxon>
        <taxon>Ptyas</taxon>
    </lineage>
</organism>
<gene>
    <name evidence="2" type="primary">RT</name>
</gene>
<dbReference type="AlphaFoldDB" id="V9H1H2"/>
<protein>
    <submittedName>
        <fullName evidence="2">Reverse transcriptase</fullName>
    </submittedName>
</protein>
<sequence length="68" mass="7986">DLDEEIYVRGPPGFRQQEGDTWFLQKSLYGLKQSGLMWYLCLTDKLNSMGFIKSKTDECMFRKRSNNA</sequence>
<feature type="non-terminal residue" evidence="2">
    <location>
        <position position="68"/>
    </location>
</feature>
<reference evidence="2" key="1">
    <citation type="journal article" date="1995" name="Mol. Gen. Genet.">
        <title>Ty1-copia group retrotransposon sequences in amphibia and reptilia.</title>
        <authorList>
            <person name="Flavell AJJ"/>
            <person name="Jackson V"/>
            <person name="Iqbal MPP"/>
            <person name="Riach I"/>
            <person name="Waddell S"/>
        </authorList>
    </citation>
    <scope>NUCLEOTIDE SEQUENCE</scope>
</reference>
<proteinExistence type="predicted"/>
<dbReference type="EMBL" id="X74337">
    <property type="protein sequence ID" value="CAA52384.1"/>
    <property type="molecule type" value="Genomic_DNA"/>
</dbReference>
<dbReference type="GO" id="GO:0003964">
    <property type="term" value="F:RNA-directed DNA polymerase activity"/>
    <property type="evidence" value="ECO:0007669"/>
    <property type="project" value="UniProtKB-KW"/>
</dbReference>
<name>V9H1H2_PTYMU</name>